<dbReference type="PROSITE" id="PS51819">
    <property type="entry name" value="VOC"/>
    <property type="match status" value="1"/>
</dbReference>
<keyword evidence="3" id="KW-1185">Reference proteome</keyword>
<organism evidence="2 3">
    <name type="scientific">Tamaricihabitans halophyticus</name>
    <dbReference type="NCBI Taxonomy" id="1262583"/>
    <lineage>
        <taxon>Bacteria</taxon>
        <taxon>Bacillati</taxon>
        <taxon>Actinomycetota</taxon>
        <taxon>Actinomycetes</taxon>
        <taxon>Pseudonocardiales</taxon>
        <taxon>Pseudonocardiaceae</taxon>
        <taxon>Tamaricihabitans</taxon>
    </lineage>
</organism>
<dbReference type="Pfam" id="PF18029">
    <property type="entry name" value="Glyoxalase_6"/>
    <property type="match status" value="1"/>
</dbReference>
<reference evidence="2 3" key="1">
    <citation type="submission" date="2019-03" db="EMBL/GenBank/DDBJ databases">
        <title>Genomic Encyclopedia of Type Strains, Phase IV (KMG-IV): sequencing the most valuable type-strain genomes for metagenomic binning, comparative biology and taxonomic classification.</title>
        <authorList>
            <person name="Goeker M."/>
        </authorList>
    </citation>
    <scope>NUCLEOTIDE SEQUENCE [LARGE SCALE GENOMIC DNA]</scope>
    <source>
        <strain evidence="2 3">DSM 45765</strain>
    </source>
</reference>
<dbReference type="CDD" id="cd06587">
    <property type="entry name" value="VOC"/>
    <property type="match status" value="1"/>
</dbReference>
<accession>A0A4R2QCH4</accession>
<evidence type="ECO:0000259" key="1">
    <source>
        <dbReference type="PROSITE" id="PS51819"/>
    </source>
</evidence>
<gene>
    <name evidence="2" type="ORF">EV191_1139</name>
</gene>
<dbReference type="EMBL" id="SLXQ01000013">
    <property type="protein sequence ID" value="TCP46733.1"/>
    <property type="molecule type" value="Genomic_DNA"/>
</dbReference>
<dbReference type="InterPro" id="IPR037523">
    <property type="entry name" value="VOC_core"/>
</dbReference>
<comment type="caution">
    <text evidence="2">The sequence shown here is derived from an EMBL/GenBank/DDBJ whole genome shotgun (WGS) entry which is preliminary data.</text>
</comment>
<dbReference type="PANTHER" id="PTHR35908:SF1">
    <property type="entry name" value="CONSERVED PROTEIN"/>
    <property type="match status" value="1"/>
</dbReference>
<dbReference type="SUPFAM" id="SSF54593">
    <property type="entry name" value="Glyoxalase/Bleomycin resistance protein/Dihydroxybiphenyl dioxygenase"/>
    <property type="match status" value="1"/>
</dbReference>
<keyword evidence="2" id="KW-0456">Lyase</keyword>
<sequence>MRYQLAMLTIDCVDPSELAKFWVAALDLEVAFDYDGQFMMLSSKQEGQPAIALQRVDEPRQGKNRMHPDFGVDDLQAEVRRLVELGATEHETNTSPDGEFTWTVLTDPEGNVFCVANH</sequence>
<dbReference type="Proteomes" id="UP000294911">
    <property type="component" value="Unassembled WGS sequence"/>
</dbReference>
<name>A0A4R2QCH4_9PSEU</name>
<dbReference type="PANTHER" id="PTHR35908">
    <property type="entry name" value="HYPOTHETICAL FUSION PROTEIN"/>
    <property type="match status" value="1"/>
</dbReference>
<dbReference type="InterPro" id="IPR029068">
    <property type="entry name" value="Glyas_Bleomycin-R_OHBP_Dase"/>
</dbReference>
<dbReference type="Gene3D" id="3.10.180.10">
    <property type="entry name" value="2,3-Dihydroxybiphenyl 1,2-Dioxygenase, domain 1"/>
    <property type="match status" value="1"/>
</dbReference>
<dbReference type="InterPro" id="IPR041581">
    <property type="entry name" value="Glyoxalase_6"/>
</dbReference>
<protein>
    <submittedName>
        <fullName evidence="2">Putative enzyme related to lactoylglutathione lyase</fullName>
    </submittedName>
</protein>
<dbReference type="AlphaFoldDB" id="A0A4R2QCH4"/>
<dbReference type="GO" id="GO:0016829">
    <property type="term" value="F:lyase activity"/>
    <property type="evidence" value="ECO:0007669"/>
    <property type="project" value="UniProtKB-KW"/>
</dbReference>
<dbReference type="OrthoDB" id="15077at2"/>
<evidence type="ECO:0000313" key="3">
    <source>
        <dbReference type="Proteomes" id="UP000294911"/>
    </source>
</evidence>
<dbReference type="RefSeq" id="WP_132879411.1">
    <property type="nucleotide sequence ID" value="NZ_SLXQ01000013.1"/>
</dbReference>
<feature type="domain" description="VOC" evidence="1">
    <location>
        <begin position="4"/>
        <end position="118"/>
    </location>
</feature>
<proteinExistence type="predicted"/>
<evidence type="ECO:0000313" key="2">
    <source>
        <dbReference type="EMBL" id="TCP46733.1"/>
    </source>
</evidence>